<evidence type="ECO:0000313" key="10">
    <source>
        <dbReference type="Proteomes" id="UP000521313"/>
    </source>
</evidence>
<evidence type="ECO:0000259" key="8">
    <source>
        <dbReference type="Pfam" id="PF01261"/>
    </source>
</evidence>
<dbReference type="InterPro" id="IPR036237">
    <property type="entry name" value="Xyl_isomerase-like_sf"/>
</dbReference>
<dbReference type="NCBIfam" id="TIGR00587">
    <property type="entry name" value="nfo"/>
    <property type="match status" value="1"/>
</dbReference>
<accession>A0A7W8D1A5</accession>
<dbReference type="GO" id="GO:0008833">
    <property type="term" value="F:deoxyribonuclease IV (phage-T4-induced) activity"/>
    <property type="evidence" value="ECO:0007669"/>
    <property type="project" value="UniProtKB-UniRule"/>
</dbReference>
<dbReference type="GO" id="GO:0006284">
    <property type="term" value="P:base-excision repair"/>
    <property type="evidence" value="ECO:0007669"/>
    <property type="project" value="TreeGrafter"/>
</dbReference>
<evidence type="ECO:0000256" key="1">
    <source>
        <dbReference type="ARBA" id="ARBA00005340"/>
    </source>
</evidence>
<reference evidence="9 10" key="1">
    <citation type="submission" date="2020-08" db="EMBL/GenBank/DDBJ databases">
        <title>Genomic Encyclopedia of Type Strains, Phase IV (KMG-IV): sequencing the most valuable type-strain genomes for metagenomic binning, comparative biology and taxonomic classification.</title>
        <authorList>
            <person name="Goeker M."/>
        </authorList>
    </citation>
    <scope>NUCLEOTIDE SEQUENCE [LARGE SCALE GENOMIC DNA]</scope>
    <source>
        <strain evidence="9 10">DSM 26963</strain>
    </source>
</reference>
<keyword evidence="4 7" id="KW-0378">Hydrolase</keyword>
<feature type="binding site" evidence="7">
    <location>
        <position position="231"/>
    </location>
    <ligand>
        <name>Zn(2+)</name>
        <dbReference type="ChEBI" id="CHEBI:29105"/>
        <label>3</label>
    </ligand>
</feature>
<keyword evidence="6 7" id="KW-0234">DNA repair</keyword>
<organism evidence="9 10">
    <name type="scientific">Faecalicoccus acidiformans</name>
    <dbReference type="NCBI Taxonomy" id="915173"/>
    <lineage>
        <taxon>Bacteria</taxon>
        <taxon>Bacillati</taxon>
        <taxon>Bacillota</taxon>
        <taxon>Erysipelotrichia</taxon>
        <taxon>Erysipelotrichales</taxon>
        <taxon>Erysipelotrichaceae</taxon>
        <taxon>Faecalicoccus</taxon>
    </lineage>
</organism>
<dbReference type="SUPFAM" id="SSF51658">
    <property type="entry name" value="Xylose isomerase-like"/>
    <property type="match status" value="1"/>
</dbReference>
<feature type="binding site" evidence="7">
    <location>
        <position position="229"/>
    </location>
    <ligand>
        <name>Zn(2+)</name>
        <dbReference type="ChEBI" id="CHEBI:29105"/>
        <label>3</label>
    </ligand>
</feature>
<dbReference type="PROSITE" id="PS00729">
    <property type="entry name" value="AP_NUCLEASE_F2_1"/>
    <property type="match status" value="1"/>
</dbReference>
<proteinExistence type="inferred from homology"/>
<dbReference type="GO" id="GO:0003677">
    <property type="term" value="F:DNA binding"/>
    <property type="evidence" value="ECO:0007669"/>
    <property type="project" value="InterPro"/>
</dbReference>
<dbReference type="HAMAP" id="MF_00152">
    <property type="entry name" value="Nfo"/>
    <property type="match status" value="1"/>
</dbReference>
<comment type="catalytic activity">
    <reaction evidence="7">
        <text>Endonucleolytic cleavage to 5'-phosphooligonucleotide end-products.</text>
        <dbReference type="EC" id="3.1.21.2"/>
    </reaction>
</comment>
<dbReference type="InterPro" id="IPR013022">
    <property type="entry name" value="Xyl_isomerase-like_TIM-brl"/>
</dbReference>
<keyword evidence="2 7" id="KW-0479">Metal-binding</keyword>
<dbReference type="PANTHER" id="PTHR21445:SF0">
    <property type="entry name" value="APURINIC-APYRIMIDINIC ENDONUCLEASE"/>
    <property type="match status" value="1"/>
</dbReference>
<dbReference type="GO" id="GO:0003906">
    <property type="term" value="F:DNA-(apurinic or apyrimidinic site) endonuclease activity"/>
    <property type="evidence" value="ECO:0007669"/>
    <property type="project" value="TreeGrafter"/>
</dbReference>
<feature type="domain" description="Xylose isomerase-like TIM barrel" evidence="8">
    <location>
        <begin position="23"/>
        <end position="280"/>
    </location>
</feature>
<comment type="similarity">
    <text evidence="1 7">Belongs to the AP endonuclease 2 family.</text>
</comment>
<keyword evidence="7" id="KW-0255">Endonuclease</keyword>
<name>A0A7W8D1A5_9FIRM</name>
<comment type="cofactor">
    <cofactor evidence="7">
        <name>Zn(2+)</name>
        <dbReference type="ChEBI" id="CHEBI:29105"/>
    </cofactor>
    <text evidence="7">Binds 3 Zn(2+) ions.</text>
</comment>
<gene>
    <name evidence="7" type="primary">nfo</name>
    <name evidence="9" type="ORF">HNQ43_000177</name>
</gene>
<dbReference type="PANTHER" id="PTHR21445">
    <property type="entry name" value="ENDONUCLEASE IV ENDODEOXYRIBONUCLEASE IV"/>
    <property type="match status" value="1"/>
</dbReference>
<dbReference type="Gene3D" id="3.20.20.150">
    <property type="entry name" value="Divalent-metal-dependent TIM barrel enzymes"/>
    <property type="match status" value="1"/>
</dbReference>
<feature type="binding site" evidence="7">
    <location>
        <position position="216"/>
    </location>
    <ligand>
        <name>Zn(2+)</name>
        <dbReference type="ChEBI" id="CHEBI:29105"/>
        <label>2</label>
    </ligand>
</feature>
<dbReference type="EMBL" id="JACHHD010000001">
    <property type="protein sequence ID" value="MBB5184144.1"/>
    <property type="molecule type" value="Genomic_DNA"/>
</dbReference>
<dbReference type="CDD" id="cd00019">
    <property type="entry name" value="AP2Ec"/>
    <property type="match status" value="1"/>
</dbReference>
<feature type="binding site" evidence="7">
    <location>
        <position position="182"/>
    </location>
    <ligand>
        <name>Zn(2+)</name>
        <dbReference type="ChEBI" id="CHEBI:29105"/>
        <label>2</label>
    </ligand>
</feature>
<feature type="binding site" evidence="7">
    <location>
        <position position="261"/>
    </location>
    <ligand>
        <name>Zn(2+)</name>
        <dbReference type="ChEBI" id="CHEBI:29105"/>
        <label>2</label>
    </ligand>
</feature>
<evidence type="ECO:0000256" key="6">
    <source>
        <dbReference type="ARBA" id="ARBA00023204"/>
    </source>
</evidence>
<dbReference type="PROSITE" id="PS51432">
    <property type="entry name" value="AP_NUCLEASE_F2_4"/>
    <property type="match status" value="1"/>
</dbReference>
<protein>
    <recommendedName>
        <fullName evidence="7">Probable endonuclease 4</fullName>
        <ecNumber evidence="7">3.1.21.2</ecNumber>
    </recommendedName>
    <alternativeName>
        <fullName evidence="7">Endodeoxyribonuclease IV</fullName>
    </alternativeName>
    <alternativeName>
        <fullName evidence="7">Endonuclease IV</fullName>
    </alternativeName>
</protein>
<dbReference type="EC" id="3.1.21.2" evidence="7"/>
<dbReference type="InterPro" id="IPR001719">
    <property type="entry name" value="AP_endonuc_2"/>
</dbReference>
<dbReference type="NCBIfam" id="NF002196">
    <property type="entry name" value="PRK01060.1-1"/>
    <property type="match status" value="1"/>
</dbReference>
<feature type="binding site" evidence="7">
    <location>
        <position position="148"/>
    </location>
    <ligand>
        <name>Zn(2+)</name>
        <dbReference type="ChEBI" id="CHEBI:29105"/>
        <label>1</label>
    </ligand>
</feature>
<evidence type="ECO:0000256" key="5">
    <source>
        <dbReference type="ARBA" id="ARBA00022833"/>
    </source>
</evidence>
<dbReference type="Proteomes" id="UP000521313">
    <property type="component" value="Unassembled WGS sequence"/>
</dbReference>
<keyword evidence="3 7" id="KW-0227">DNA damage</keyword>
<dbReference type="RefSeq" id="WP_221247956.1">
    <property type="nucleotide sequence ID" value="NZ_JACHHD010000001.1"/>
</dbReference>
<evidence type="ECO:0000256" key="4">
    <source>
        <dbReference type="ARBA" id="ARBA00022801"/>
    </source>
</evidence>
<dbReference type="FunFam" id="3.20.20.150:FF:000001">
    <property type="entry name" value="Probable endonuclease 4"/>
    <property type="match status" value="1"/>
</dbReference>
<feature type="binding site" evidence="7">
    <location>
        <position position="185"/>
    </location>
    <ligand>
        <name>Zn(2+)</name>
        <dbReference type="ChEBI" id="CHEBI:29105"/>
        <label>3</label>
    </ligand>
</feature>
<dbReference type="PROSITE" id="PS00730">
    <property type="entry name" value="AP_NUCLEASE_F2_2"/>
    <property type="match status" value="1"/>
</dbReference>
<evidence type="ECO:0000256" key="3">
    <source>
        <dbReference type="ARBA" id="ARBA00022763"/>
    </source>
</evidence>
<dbReference type="AlphaFoldDB" id="A0A7W8D1A5"/>
<dbReference type="Pfam" id="PF01261">
    <property type="entry name" value="AP_endonuc_2"/>
    <property type="match status" value="1"/>
</dbReference>
<keyword evidence="5 7" id="KW-0862">Zinc</keyword>
<evidence type="ECO:0000313" key="9">
    <source>
        <dbReference type="EMBL" id="MBB5184144.1"/>
    </source>
</evidence>
<comment type="caution">
    <text evidence="9">The sequence shown here is derived from an EMBL/GenBank/DDBJ whole genome shotgun (WGS) entry which is preliminary data.</text>
</comment>
<evidence type="ECO:0000256" key="2">
    <source>
        <dbReference type="ARBA" id="ARBA00022723"/>
    </source>
</evidence>
<dbReference type="SMART" id="SM00518">
    <property type="entry name" value="AP2Ec"/>
    <property type="match status" value="1"/>
</dbReference>
<comment type="function">
    <text evidence="7">Endonuclease IV plays a role in DNA repair. It cleaves phosphodiester bonds at apurinic or apyrimidinic (AP) sites, generating a 3'-hydroxyl group and a 5'-terminal sugar phosphate.</text>
</comment>
<dbReference type="PROSITE" id="PS00731">
    <property type="entry name" value="AP_NUCLEASE_F2_3"/>
    <property type="match status" value="1"/>
</dbReference>
<dbReference type="InterPro" id="IPR018246">
    <property type="entry name" value="AP_endonuc_F2_Zn_BS"/>
</dbReference>
<dbReference type="GO" id="GO:0008081">
    <property type="term" value="F:phosphoric diester hydrolase activity"/>
    <property type="evidence" value="ECO:0007669"/>
    <property type="project" value="TreeGrafter"/>
</dbReference>
<feature type="binding site" evidence="7">
    <location>
        <position position="71"/>
    </location>
    <ligand>
        <name>Zn(2+)</name>
        <dbReference type="ChEBI" id="CHEBI:29105"/>
        <label>1</label>
    </ligand>
</feature>
<dbReference type="GO" id="GO:0008270">
    <property type="term" value="F:zinc ion binding"/>
    <property type="evidence" value="ECO:0007669"/>
    <property type="project" value="UniProtKB-UniRule"/>
</dbReference>
<feature type="binding site" evidence="7">
    <location>
        <position position="112"/>
    </location>
    <ligand>
        <name>Zn(2+)</name>
        <dbReference type="ChEBI" id="CHEBI:29105"/>
        <label>1</label>
    </ligand>
</feature>
<evidence type="ECO:0000256" key="7">
    <source>
        <dbReference type="HAMAP-Rule" id="MF_00152"/>
    </source>
</evidence>
<feature type="binding site" evidence="7">
    <location>
        <position position="148"/>
    </location>
    <ligand>
        <name>Zn(2+)</name>
        <dbReference type="ChEBI" id="CHEBI:29105"/>
        <label>2</label>
    </ligand>
</feature>
<sequence>MIYLGSHVSFKAPHYLFGSIQESLSYGANACMIYTGAPSNTKRVSADKFQIEKASNLMKQTGFDAGRIIVHAPYLINLANTVQPDLFDFGVRFLQSEVQRTARLGASTLVLHPGCHLKAGLAAGIDQIVKGLNLVLDADSSSVRIALETMAGKGTEIGFDLEQLQMILERVHRPDRIGFCLDTCHLHDAGYDLQDTEGLLETIDSQLGLKRILVIHVNDSKNIRGSHKDRHANIGKGCIGLAPLARIVHHLALQEITKILETPYIEKRPPYKEEIALLRKSA</sequence>
<keyword evidence="7" id="KW-0540">Nuclease</keyword>